<dbReference type="SUPFAM" id="SSF88697">
    <property type="entry name" value="PUA domain-like"/>
    <property type="match status" value="1"/>
</dbReference>
<protein>
    <recommendedName>
        <fullName evidence="4">EVE domain-containing protein</fullName>
    </recommendedName>
</protein>
<dbReference type="AlphaFoldDB" id="A0AAD5VSU1"/>
<dbReference type="PANTHER" id="PTHR14087:SF7">
    <property type="entry name" value="THYMOCYTE NUCLEAR PROTEIN 1"/>
    <property type="match status" value="1"/>
</dbReference>
<dbReference type="Proteomes" id="UP001213000">
    <property type="component" value="Unassembled WGS sequence"/>
</dbReference>
<evidence type="ECO:0000313" key="5">
    <source>
        <dbReference type="EMBL" id="KAJ3568825.1"/>
    </source>
</evidence>
<organism evidence="5 6">
    <name type="scientific">Leucocoprinus birnbaumii</name>
    <dbReference type="NCBI Taxonomy" id="56174"/>
    <lineage>
        <taxon>Eukaryota</taxon>
        <taxon>Fungi</taxon>
        <taxon>Dikarya</taxon>
        <taxon>Basidiomycota</taxon>
        <taxon>Agaricomycotina</taxon>
        <taxon>Agaricomycetes</taxon>
        <taxon>Agaricomycetidae</taxon>
        <taxon>Agaricales</taxon>
        <taxon>Agaricineae</taxon>
        <taxon>Agaricaceae</taxon>
        <taxon>Leucocoprinus</taxon>
    </lineage>
</organism>
<evidence type="ECO:0000256" key="2">
    <source>
        <dbReference type="ARBA" id="ARBA00023242"/>
    </source>
</evidence>
<comment type="subcellular location">
    <subcellularLocation>
        <location evidence="1">Nucleus</location>
    </subcellularLocation>
</comment>
<dbReference type="GO" id="GO:0005634">
    <property type="term" value="C:nucleus"/>
    <property type="evidence" value="ECO:0007669"/>
    <property type="project" value="UniProtKB-SubCell"/>
</dbReference>
<proteinExistence type="predicted"/>
<feature type="domain" description="EVE" evidence="4">
    <location>
        <begin position="5"/>
        <end position="161"/>
    </location>
</feature>
<comment type="caution">
    <text evidence="5">The sequence shown here is derived from an EMBL/GenBank/DDBJ whole genome shotgun (WGS) entry which is preliminary data.</text>
</comment>
<evidence type="ECO:0000256" key="3">
    <source>
        <dbReference type="SAM" id="MobiDB-lite"/>
    </source>
</evidence>
<sequence>MFLTRRQFSVDDFESVKTSPWEGVRNYEARNLMKEMQVGEKVAVFYHSNCKNPGIAAFAEVAKMSYPDYTAWDASHPYYDPKSDKDNPRWHMVDLSFTARAEHFIPLTLLRYIADTTVADDLPAEIKYIGEDGVKAIKSMDLVTRGRLSVQRVEANAWDTIQLLAKNGGWDGLNLKPAKKSKKTTAAKISSKAATKIKKKRQPAATAEEDDGGDSPLSSLESSGDEKHIGDSVAKTSKPRSTAPRKRKAPPENDTALNDPPRRSRRHKSD</sequence>
<dbReference type="Gene3D" id="3.10.590.10">
    <property type="entry name" value="ph1033 like domains"/>
    <property type="match status" value="1"/>
</dbReference>
<accession>A0AAD5VSU1</accession>
<name>A0AAD5VSU1_9AGAR</name>
<dbReference type="InterPro" id="IPR002740">
    <property type="entry name" value="EVE_domain"/>
</dbReference>
<evidence type="ECO:0000259" key="4">
    <source>
        <dbReference type="Pfam" id="PF01878"/>
    </source>
</evidence>
<dbReference type="InterPro" id="IPR052181">
    <property type="entry name" value="5hmC_binding"/>
</dbReference>
<evidence type="ECO:0000313" key="6">
    <source>
        <dbReference type="Proteomes" id="UP001213000"/>
    </source>
</evidence>
<dbReference type="CDD" id="cd21133">
    <property type="entry name" value="EVE"/>
    <property type="match status" value="1"/>
</dbReference>
<dbReference type="EMBL" id="JANIEX010000322">
    <property type="protein sequence ID" value="KAJ3568825.1"/>
    <property type="molecule type" value="Genomic_DNA"/>
</dbReference>
<feature type="region of interest" description="Disordered" evidence="3">
    <location>
        <begin position="172"/>
        <end position="270"/>
    </location>
</feature>
<dbReference type="Pfam" id="PF01878">
    <property type="entry name" value="EVE"/>
    <property type="match status" value="1"/>
</dbReference>
<keyword evidence="2" id="KW-0539">Nucleus</keyword>
<reference evidence="5" key="1">
    <citation type="submission" date="2022-07" db="EMBL/GenBank/DDBJ databases">
        <title>Genome Sequence of Leucocoprinus birnbaumii.</title>
        <authorList>
            <person name="Buettner E."/>
        </authorList>
    </citation>
    <scope>NUCLEOTIDE SEQUENCE</scope>
    <source>
        <strain evidence="5">VT141</strain>
    </source>
</reference>
<dbReference type="PANTHER" id="PTHR14087">
    <property type="entry name" value="THYMOCYTE NUCLEAR PROTEIN 1"/>
    <property type="match status" value="1"/>
</dbReference>
<dbReference type="InterPro" id="IPR047197">
    <property type="entry name" value="THYN1-like_EVE"/>
</dbReference>
<evidence type="ECO:0000256" key="1">
    <source>
        <dbReference type="ARBA" id="ARBA00004123"/>
    </source>
</evidence>
<keyword evidence="6" id="KW-1185">Reference proteome</keyword>
<dbReference type="InterPro" id="IPR015947">
    <property type="entry name" value="PUA-like_sf"/>
</dbReference>
<gene>
    <name evidence="5" type="ORF">NP233_g5456</name>
</gene>